<dbReference type="PANTHER" id="PTHR15682">
    <property type="entry name" value="UNHEALTHY RIBOSOME BIOGENESIS PROTEIN 2 HOMOLOG"/>
    <property type="match status" value="1"/>
</dbReference>
<dbReference type="GO" id="GO:0005730">
    <property type="term" value="C:nucleolus"/>
    <property type="evidence" value="ECO:0007669"/>
    <property type="project" value="TreeGrafter"/>
</dbReference>
<protein>
    <recommendedName>
        <fullName evidence="1">Nucleolar 27S pre-rRNA processing Urb2/Npa2 C-terminal domain-containing protein</fullName>
    </recommendedName>
</protein>
<dbReference type="Pfam" id="PF10441">
    <property type="entry name" value="Urb2"/>
    <property type="match status" value="1"/>
</dbReference>
<organism evidence="2 3">
    <name type="scientific">Manduca sexta</name>
    <name type="common">Tobacco hawkmoth</name>
    <name type="synonym">Tobacco hornworm</name>
    <dbReference type="NCBI Taxonomy" id="7130"/>
    <lineage>
        <taxon>Eukaryota</taxon>
        <taxon>Metazoa</taxon>
        <taxon>Ecdysozoa</taxon>
        <taxon>Arthropoda</taxon>
        <taxon>Hexapoda</taxon>
        <taxon>Insecta</taxon>
        <taxon>Pterygota</taxon>
        <taxon>Neoptera</taxon>
        <taxon>Endopterygota</taxon>
        <taxon>Lepidoptera</taxon>
        <taxon>Glossata</taxon>
        <taxon>Ditrysia</taxon>
        <taxon>Bombycoidea</taxon>
        <taxon>Sphingidae</taxon>
        <taxon>Sphinginae</taxon>
        <taxon>Sphingini</taxon>
        <taxon>Manduca</taxon>
    </lineage>
</organism>
<dbReference type="EMBL" id="JH668577">
    <property type="protein sequence ID" value="KAG6458241.1"/>
    <property type="molecule type" value="Genomic_DNA"/>
</dbReference>
<dbReference type="GO" id="GO:0042254">
    <property type="term" value="P:ribosome biogenesis"/>
    <property type="evidence" value="ECO:0007669"/>
    <property type="project" value="TreeGrafter"/>
</dbReference>
<name>A0A922CU45_MANSE</name>
<evidence type="ECO:0000259" key="1">
    <source>
        <dbReference type="Pfam" id="PF10441"/>
    </source>
</evidence>
<dbReference type="Proteomes" id="UP000791440">
    <property type="component" value="Unassembled WGS sequence"/>
</dbReference>
<accession>A0A922CU45</accession>
<evidence type="ECO:0000313" key="2">
    <source>
        <dbReference type="EMBL" id="KAG6458241.1"/>
    </source>
</evidence>
<dbReference type="InterPro" id="IPR018849">
    <property type="entry name" value="Urb2/Npa2_C"/>
</dbReference>
<gene>
    <name evidence="2" type="ORF">O3G_MSEX010759</name>
</gene>
<keyword evidence="3" id="KW-1185">Reference proteome</keyword>
<evidence type="ECO:0000313" key="3">
    <source>
        <dbReference type="Proteomes" id="UP000791440"/>
    </source>
</evidence>
<reference evidence="2" key="1">
    <citation type="journal article" date="2016" name="Insect Biochem. Mol. Biol.">
        <title>Multifaceted biological insights from a draft genome sequence of the tobacco hornworm moth, Manduca sexta.</title>
        <authorList>
            <person name="Kanost M.R."/>
            <person name="Arrese E.L."/>
            <person name="Cao X."/>
            <person name="Chen Y.R."/>
            <person name="Chellapilla S."/>
            <person name="Goldsmith M.R."/>
            <person name="Grosse-Wilde E."/>
            <person name="Heckel D.G."/>
            <person name="Herndon N."/>
            <person name="Jiang H."/>
            <person name="Papanicolaou A."/>
            <person name="Qu J."/>
            <person name="Soulages J.L."/>
            <person name="Vogel H."/>
            <person name="Walters J."/>
            <person name="Waterhouse R.M."/>
            <person name="Ahn S.J."/>
            <person name="Almeida F.C."/>
            <person name="An C."/>
            <person name="Aqrawi P."/>
            <person name="Bretschneider A."/>
            <person name="Bryant W.B."/>
            <person name="Bucks S."/>
            <person name="Chao H."/>
            <person name="Chevignon G."/>
            <person name="Christen J.M."/>
            <person name="Clarke D.F."/>
            <person name="Dittmer N.T."/>
            <person name="Ferguson L.C.F."/>
            <person name="Garavelou S."/>
            <person name="Gordon K.H.J."/>
            <person name="Gunaratna R.T."/>
            <person name="Han Y."/>
            <person name="Hauser F."/>
            <person name="He Y."/>
            <person name="Heidel-Fischer H."/>
            <person name="Hirsh A."/>
            <person name="Hu Y."/>
            <person name="Jiang H."/>
            <person name="Kalra D."/>
            <person name="Klinner C."/>
            <person name="Konig C."/>
            <person name="Kovar C."/>
            <person name="Kroll A.R."/>
            <person name="Kuwar S.S."/>
            <person name="Lee S.L."/>
            <person name="Lehman R."/>
            <person name="Li K."/>
            <person name="Li Z."/>
            <person name="Liang H."/>
            <person name="Lovelace S."/>
            <person name="Lu Z."/>
            <person name="Mansfield J.H."/>
            <person name="McCulloch K.J."/>
            <person name="Mathew T."/>
            <person name="Morton B."/>
            <person name="Muzny D.M."/>
            <person name="Neunemann D."/>
            <person name="Ongeri F."/>
            <person name="Pauchet Y."/>
            <person name="Pu L.L."/>
            <person name="Pyrousis I."/>
            <person name="Rao X.J."/>
            <person name="Redding A."/>
            <person name="Roesel C."/>
            <person name="Sanchez-Gracia A."/>
            <person name="Schaack S."/>
            <person name="Shukla A."/>
            <person name="Tetreau G."/>
            <person name="Wang Y."/>
            <person name="Xiong G.H."/>
            <person name="Traut W."/>
            <person name="Walsh T.K."/>
            <person name="Worley K.C."/>
            <person name="Wu D."/>
            <person name="Wu W."/>
            <person name="Wu Y.Q."/>
            <person name="Zhang X."/>
            <person name="Zou Z."/>
            <person name="Zucker H."/>
            <person name="Briscoe A.D."/>
            <person name="Burmester T."/>
            <person name="Clem R.J."/>
            <person name="Feyereisen R."/>
            <person name="Grimmelikhuijzen C.J.P."/>
            <person name="Hamodrakas S.J."/>
            <person name="Hansson B.S."/>
            <person name="Huguet E."/>
            <person name="Jermiin L.S."/>
            <person name="Lan Q."/>
            <person name="Lehman H.K."/>
            <person name="Lorenzen M."/>
            <person name="Merzendorfer H."/>
            <person name="Michalopoulos I."/>
            <person name="Morton D.B."/>
            <person name="Muthukrishnan S."/>
            <person name="Oakeshott J.G."/>
            <person name="Palmer W."/>
            <person name="Park Y."/>
            <person name="Passarelli A.L."/>
            <person name="Rozas J."/>
            <person name="Schwartz L.M."/>
            <person name="Smith W."/>
            <person name="Southgate A."/>
            <person name="Vilcinskas A."/>
            <person name="Vogt R."/>
            <person name="Wang P."/>
            <person name="Werren J."/>
            <person name="Yu X.Q."/>
            <person name="Zhou J.J."/>
            <person name="Brown S.J."/>
            <person name="Scherer S.E."/>
            <person name="Richards S."/>
            <person name="Blissard G.W."/>
        </authorList>
    </citation>
    <scope>NUCLEOTIDE SEQUENCE</scope>
</reference>
<proteinExistence type="predicted"/>
<feature type="domain" description="Nucleolar 27S pre-rRNA processing Urb2/Npa2 C-terminal" evidence="1">
    <location>
        <begin position="1308"/>
        <end position="1461"/>
    </location>
</feature>
<comment type="caution">
    <text evidence="2">The sequence shown here is derived from an EMBL/GenBank/DDBJ whole genome shotgun (WGS) entry which is preliminary data.</text>
</comment>
<dbReference type="PANTHER" id="PTHR15682:SF2">
    <property type="entry name" value="UNHEALTHY RIBOSOME BIOGENESIS PROTEIN 2 HOMOLOG"/>
    <property type="match status" value="1"/>
</dbReference>
<reference evidence="2" key="2">
    <citation type="submission" date="2020-12" db="EMBL/GenBank/DDBJ databases">
        <authorList>
            <person name="Kanost M."/>
        </authorList>
    </citation>
    <scope>NUCLEOTIDE SEQUENCE</scope>
</reference>
<sequence length="1463" mass="169729">MSWNPLTELKRRLDEDATPLPKRLCLAKNIIQSNYFPTAPKERIVGLWLLTLTQNNSLSSTELRNVLLWLNDCDELTSELKIHLVKIVSQYVQKTLLQKNDMHNIVMFLENPKISNQLSHQIDDYLTIVVALLQSLRGEFVTDVTVCNRIFDNMTKYYKECKKKLEFIIKILQEGNLETLFSYLDTDCRKNVIDVFKNILFPISKKTFYISYLQTLIRKDNIDELIAEKGDNIQSVLKIMNALFEFSKYRSEKNEKFIRDFIDVFVYSFRSESQIIFAFYIMVANFLNMPQKYIIPAMNITPLNFDNNDEKVKRNLFLNMLEILLENEADISVRLTDTFGEKISKVEIKKNFMSFLQVVMMGQLKLQGKLDKTTLEIIKTSLKLDPMLIEQKMNDILPPIMAAKKNNSKIKSSYTEMMNCHLEILFKLSRGTLFLNNILPFVKTILEACNTEQFELKQMLQQSTDAGNIDDKLRNKIITGNDILPDECVEMYGKLTCELMFRQNKELLETFQKNFDEHCLMMLEEGFVSPSIITLAEVLSAILSSFFRHNKMADHAVPLQIAQDFWNAYNKFENECIKKFGECILKLSYNPPLIKSFLKLCLGYSQLKLLNMNYSTIKIDITNTIDSDIFDFTVLVPCFTKQQWIDLTSNVKDDEIVLILNNLLIVKTMAMELMSIKNESVNTDVHLTKTHLIKDLSSNPDVLNNTDYYTTAFFDNLDKSQYKQVAKSLFKMYLNNLETGVFKTEVIVNNRMLINALVLETAKNITKCFENCESLTKSLSKQDFTMASFAKENNMKDYFEGIKMTENHEIIKHSLDLIQKLQVPYLEENYQLVIIFLLLAIKKYCQVKKVRRQADNILQSIYELSLQPPDLYQIFPVEYIFSFDDDKMLNLLTLTIKTSNNMLVIRNMLESAVKRVRTDSNIVKNIVKIILSNKITDCIGIDVFNNSVFQIICLILPLIVKQKKAITASVHRSILAELQEQLQRKLVLSFKNIDFSAYGKAGNTDDTMVETETNMATLKAMAAYSLTLSKFFETNDDDEIKNLSFAWDSLEFFVQNALQCIKNPVSKPQHVEASLQLLNIPLRHIKKIEMHDLFKNRDEMFVKIWRSVKSRLIIMYENRRVNVEEMAVTLKYLCELSSVDCFVATFVGDLTTLVVLEKPADIIKEAFNSNKISLNVAKYVWSQCLKANIVGPKCVALTKLMHRTCMNLGFWIRQHYEINYIPTKKRKKVKLYTEDEFSHKVFKIDDKICEYLKIYLDMLTELIFASKKMSIDYKFIDSVFCLQHMYHYILGDKRDNVSCELSWTAFFELYNACVGVLNGLLAARKEMLEDRWPCYMQCYRVLVTLLCEKSTSMVKLEKTVEDRLAETAHNVEKLTQSISKQKKQVSRIAAYTVGDICSLLERTTPTRMVRKHLENSIVLLVQASDNTYAMAFLKRALAGSAGHMTMTNMYNVYKKYHKYVGNA</sequence>
<dbReference type="InterPro" id="IPR052609">
    <property type="entry name" value="Ribosome_Biogenesis_Reg"/>
</dbReference>